<organism evidence="2 3">
    <name type="scientific">Nonomuraea jabiensis</name>
    <dbReference type="NCBI Taxonomy" id="882448"/>
    <lineage>
        <taxon>Bacteria</taxon>
        <taxon>Bacillati</taxon>
        <taxon>Actinomycetota</taxon>
        <taxon>Actinomycetes</taxon>
        <taxon>Streptosporangiales</taxon>
        <taxon>Streptosporangiaceae</taxon>
        <taxon>Nonomuraea</taxon>
    </lineage>
</organism>
<dbReference type="AlphaFoldDB" id="A0A7W9L885"/>
<sequence>MSTRGNGKRPRISALRAHGVRTLAVGGTLAASLLAVAGPAHATTDVSVSGSELHVYGGDASDNIDLSLSGRWVIVSNAGDRIDASAPCRQESDSRVACPADQIESIVAITGPGDDTLRNRTRLPMRANMAPGRDNLISGNGAATIGGSGNVIQL</sequence>
<keyword evidence="1" id="KW-0732">Signal</keyword>
<evidence type="ECO:0000313" key="3">
    <source>
        <dbReference type="Proteomes" id="UP000579153"/>
    </source>
</evidence>
<proteinExistence type="predicted"/>
<dbReference type="EMBL" id="JACHMB010000001">
    <property type="protein sequence ID" value="MBB5774297.1"/>
    <property type="molecule type" value="Genomic_DNA"/>
</dbReference>
<evidence type="ECO:0008006" key="4">
    <source>
        <dbReference type="Google" id="ProtNLM"/>
    </source>
</evidence>
<keyword evidence="3" id="KW-1185">Reference proteome</keyword>
<protein>
    <recommendedName>
        <fullName evidence="4">Neocarzinostatin family protein</fullName>
    </recommendedName>
</protein>
<name>A0A7W9L885_9ACTN</name>
<dbReference type="Proteomes" id="UP000579153">
    <property type="component" value="Unassembled WGS sequence"/>
</dbReference>
<comment type="caution">
    <text evidence="2">The sequence shown here is derived from an EMBL/GenBank/DDBJ whole genome shotgun (WGS) entry which is preliminary data.</text>
</comment>
<feature type="signal peptide" evidence="1">
    <location>
        <begin position="1"/>
        <end position="42"/>
    </location>
</feature>
<gene>
    <name evidence="2" type="ORF">HD596_001053</name>
</gene>
<dbReference type="RefSeq" id="WP_185068153.1">
    <property type="nucleotide sequence ID" value="NZ_JACHMB010000001.1"/>
</dbReference>
<evidence type="ECO:0000313" key="2">
    <source>
        <dbReference type="EMBL" id="MBB5774297.1"/>
    </source>
</evidence>
<accession>A0A7W9L885</accession>
<feature type="chain" id="PRO_5030641052" description="Neocarzinostatin family protein" evidence="1">
    <location>
        <begin position="43"/>
        <end position="154"/>
    </location>
</feature>
<evidence type="ECO:0000256" key="1">
    <source>
        <dbReference type="SAM" id="SignalP"/>
    </source>
</evidence>
<reference evidence="2 3" key="1">
    <citation type="submission" date="2020-08" db="EMBL/GenBank/DDBJ databases">
        <title>Sequencing the genomes of 1000 actinobacteria strains.</title>
        <authorList>
            <person name="Klenk H.-P."/>
        </authorList>
    </citation>
    <scope>NUCLEOTIDE SEQUENCE [LARGE SCALE GENOMIC DNA]</scope>
    <source>
        <strain evidence="2 3">DSM 45507</strain>
    </source>
</reference>